<dbReference type="Proteomes" id="UP000574067">
    <property type="component" value="Unassembled WGS sequence"/>
</dbReference>
<evidence type="ECO:0008006" key="3">
    <source>
        <dbReference type="Google" id="ProtNLM"/>
    </source>
</evidence>
<gene>
    <name evidence="1" type="ORF">HHL10_00135</name>
</gene>
<evidence type="ECO:0000313" key="1">
    <source>
        <dbReference type="EMBL" id="NML13387.1"/>
    </source>
</evidence>
<dbReference type="EMBL" id="JABBFW010000001">
    <property type="protein sequence ID" value="NML13387.1"/>
    <property type="molecule type" value="Genomic_DNA"/>
</dbReference>
<reference evidence="1 2" key="1">
    <citation type="submission" date="2020-04" db="EMBL/GenBank/DDBJ databases">
        <title>Azohydromonas sp. isolated from soil.</title>
        <authorList>
            <person name="Dahal R.H."/>
        </authorList>
    </citation>
    <scope>NUCLEOTIDE SEQUENCE [LARGE SCALE GENOMIC DNA]</scope>
    <source>
        <strain evidence="1 2">G-1-1-14</strain>
    </source>
</reference>
<evidence type="ECO:0000313" key="2">
    <source>
        <dbReference type="Proteomes" id="UP000574067"/>
    </source>
</evidence>
<proteinExistence type="predicted"/>
<protein>
    <recommendedName>
        <fullName evidence="3">Lipoprotein</fullName>
    </recommendedName>
</protein>
<name>A0A848F002_9BURK</name>
<comment type="caution">
    <text evidence="1">The sequence shown here is derived from an EMBL/GenBank/DDBJ whole genome shotgun (WGS) entry which is preliminary data.</text>
</comment>
<dbReference type="PROSITE" id="PS51257">
    <property type="entry name" value="PROKAR_LIPOPROTEIN"/>
    <property type="match status" value="1"/>
</dbReference>
<sequence>MPALRRLSLYLWISLLLGGCAGFKGGVESRPYIGEAPPAGFDQEREGAALQAPDFELPGLRLSVSIDNRLRQYDTQVYLFVLPLVLDPRPAYDQVNQPGRTRVRLSVTPTMSGFVFRPGEAVLAVAQQRFGGVAGFQFGMWDEQGRRVREGGRWADRPVAPELALSDTGRTYHLSIDFDTPVPRPNARDLALDLSRALVSPQQPAVPLIRFAPVKWTRSYS</sequence>
<keyword evidence="2" id="KW-1185">Reference proteome</keyword>
<accession>A0A848F002</accession>
<dbReference type="AlphaFoldDB" id="A0A848F002"/>
<dbReference type="RefSeq" id="WP_169158325.1">
    <property type="nucleotide sequence ID" value="NZ_JABBFW010000001.1"/>
</dbReference>
<organism evidence="1 2">
    <name type="scientific">Azohydromonas caseinilytica</name>
    <dbReference type="NCBI Taxonomy" id="2728836"/>
    <lineage>
        <taxon>Bacteria</taxon>
        <taxon>Pseudomonadati</taxon>
        <taxon>Pseudomonadota</taxon>
        <taxon>Betaproteobacteria</taxon>
        <taxon>Burkholderiales</taxon>
        <taxon>Sphaerotilaceae</taxon>
        <taxon>Azohydromonas</taxon>
    </lineage>
</organism>